<dbReference type="PATRIC" id="fig|1423715.3.peg.1385"/>
<organism evidence="1 2">
    <name type="scientific">Levilactobacillus acidifarinae DSM 19394 = JCM 15949</name>
    <dbReference type="NCBI Taxonomy" id="1423715"/>
    <lineage>
        <taxon>Bacteria</taxon>
        <taxon>Bacillati</taxon>
        <taxon>Bacillota</taxon>
        <taxon>Bacilli</taxon>
        <taxon>Lactobacillales</taxon>
        <taxon>Lactobacillaceae</taxon>
        <taxon>Levilactobacillus</taxon>
    </lineage>
</organism>
<reference evidence="1 2" key="1">
    <citation type="journal article" date="2015" name="Genome Announc.">
        <title>Expanding the biotechnology potential of lactobacilli through comparative genomics of 213 strains and associated genera.</title>
        <authorList>
            <person name="Sun Z."/>
            <person name="Harris H.M."/>
            <person name="McCann A."/>
            <person name="Guo C."/>
            <person name="Argimon S."/>
            <person name="Zhang W."/>
            <person name="Yang X."/>
            <person name="Jeffery I.B."/>
            <person name="Cooney J.C."/>
            <person name="Kagawa T.F."/>
            <person name="Liu W."/>
            <person name="Song Y."/>
            <person name="Salvetti E."/>
            <person name="Wrobel A."/>
            <person name="Rasinkangas P."/>
            <person name="Parkhill J."/>
            <person name="Rea M.C."/>
            <person name="O'Sullivan O."/>
            <person name="Ritari J."/>
            <person name="Douillard F.P."/>
            <person name="Paul Ross R."/>
            <person name="Yang R."/>
            <person name="Briner A.E."/>
            <person name="Felis G.E."/>
            <person name="de Vos W.M."/>
            <person name="Barrangou R."/>
            <person name="Klaenhammer T.R."/>
            <person name="Caufield P.W."/>
            <person name="Cui Y."/>
            <person name="Zhang H."/>
            <person name="O'Toole P.W."/>
        </authorList>
    </citation>
    <scope>NUCLEOTIDE SEQUENCE [LARGE SCALE GENOMIC DNA]</scope>
    <source>
        <strain evidence="1 2">DSM 19394</strain>
    </source>
</reference>
<evidence type="ECO:0008006" key="3">
    <source>
        <dbReference type="Google" id="ProtNLM"/>
    </source>
</evidence>
<dbReference type="STRING" id="1423715.FD25_GL001351"/>
<comment type="caution">
    <text evidence="1">The sequence shown here is derived from an EMBL/GenBank/DDBJ whole genome shotgun (WGS) entry which is preliminary data.</text>
</comment>
<protein>
    <recommendedName>
        <fullName evidence="3">N-acetyltransferase domain-containing protein</fullName>
    </recommendedName>
</protein>
<evidence type="ECO:0000313" key="1">
    <source>
        <dbReference type="EMBL" id="KRK94022.1"/>
    </source>
</evidence>
<sequence>MSSFEGYHPLLTPQFRFDWLTQFRLKQVAAVTDQDLAETAEWINTTMHQTMSRNALTWGIERRATHRLVGWGGFHTVDLPAHKGQAYLSGQTLPASEQQEIVDRLVNFAREELQLTVLTLKDSQNLDDAVVAAAGFEQDAHQNWRWSQH</sequence>
<evidence type="ECO:0000313" key="2">
    <source>
        <dbReference type="Proteomes" id="UP000051955"/>
    </source>
</evidence>
<dbReference type="InterPro" id="IPR016181">
    <property type="entry name" value="Acyl_CoA_acyltransferase"/>
</dbReference>
<dbReference type="Proteomes" id="UP000051955">
    <property type="component" value="Unassembled WGS sequence"/>
</dbReference>
<gene>
    <name evidence="1" type="ORF">FD25_GL001351</name>
</gene>
<proteinExistence type="predicted"/>
<accession>A0A0R1LE12</accession>
<keyword evidence="2" id="KW-1185">Reference proteome</keyword>
<dbReference type="Gene3D" id="3.40.630.30">
    <property type="match status" value="1"/>
</dbReference>
<dbReference type="OrthoDB" id="2249426at2"/>
<dbReference type="AlphaFoldDB" id="A0A0R1LE12"/>
<dbReference type="RefSeq" id="WP_057804737.1">
    <property type="nucleotide sequence ID" value="NZ_AZDV01000028.1"/>
</dbReference>
<dbReference type="SUPFAM" id="SSF55729">
    <property type="entry name" value="Acyl-CoA N-acyltransferases (Nat)"/>
    <property type="match status" value="1"/>
</dbReference>
<dbReference type="EMBL" id="AZDV01000028">
    <property type="protein sequence ID" value="KRK94022.1"/>
    <property type="molecule type" value="Genomic_DNA"/>
</dbReference>
<name>A0A0R1LE12_9LACO</name>